<dbReference type="Proteomes" id="UP001150569">
    <property type="component" value="Unassembled WGS sequence"/>
</dbReference>
<feature type="compositionally biased region" description="Acidic residues" evidence="1">
    <location>
        <begin position="33"/>
        <end position="43"/>
    </location>
</feature>
<organism evidence="2 3">
    <name type="scientific">Tieghemiomyces parasiticus</name>
    <dbReference type="NCBI Taxonomy" id="78921"/>
    <lineage>
        <taxon>Eukaryota</taxon>
        <taxon>Fungi</taxon>
        <taxon>Fungi incertae sedis</taxon>
        <taxon>Zoopagomycota</taxon>
        <taxon>Kickxellomycotina</taxon>
        <taxon>Dimargaritomycetes</taxon>
        <taxon>Dimargaritales</taxon>
        <taxon>Dimargaritaceae</taxon>
        <taxon>Tieghemiomyces</taxon>
    </lineage>
</organism>
<accession>A0A9W8A8N2</accession>
<dbReference type="EMBL" id="JANBPT010000358">
    <property type="protein sequence ID" value="KAJ1923033.1"/>
    <property type="molecule type" value="Genomic_DNA"/>
</dbReference>
<feature type="compositionally biased region" description="Basic and acidic residues" evidence="1">
    <location>
        <begin position="16"/>
        <end position="32"/>
    </location>
</feature>
<proteinExistence type="predicted"/>
<keyword evidence="3" id="KW-1185">Reference proteome</keyword>
<feature type="region of interest" description="Disordered" evidence="1">
    <location>
        <begin position="16"/>
        <end position="55"/>
    </location>
</feature>
<protein>
    <submittedName>
        <fullName evidence="2">Uncharacterized protein</fullName>
    </submittedName>
</protein>
<gene>
    <name evidence="2" type="ORF">IWQ60_006128</name>
</gene>
<comment type="caution">
    <text evidence="2">The sequence shown here is derived from an EMBL/GenBank/DDBJ whole genome shotgun (WGS) entry which is preliminary data.</text>
</comment>
<name>A0A9W8A8N2_9FUNG</name>
<evidence type="ECO:0000256" key="1">
    <source>
        <dbReference type="SAM" id="MobiDB-lite"/>
    </source>
</evidence>
<evidence type="ECO:0000313" key="2">
    <source>
        <dbReference type="EMBL" id="KAJ1923033.1"/>
    </source>
</evidence>
<sequence length="340" mass="37469">MAECRERVDTFLSRIPELERERRLTGEEHEGEGAEDAQAEEDLGQPSANQNAQNLHPVPIVNMAPARRVPPANMLGAAFSEFETSTRFLKVPDISYKGVEKFPYFAAIELGDVDLLKRVVEVGEDMLESGDLKLEAAKDHVWSEKFRALIEFDNQEHLIQMAKKFIREWFPQWVVMSFAERGKKVVKIAAEIGTVVVSGTVLNLSIEKCKVVMGYKDQAIEEKAQELATFSAGASVIVTGNQNPTLVRRSLPANAKKVAAEIAKLVATGAAVDTLTTKGREALGWDKKEAEALDECEKTKGKKQVGSPDPKGVPLAHWPAIGFHPFLFVSQCTSDVSSHI</sequence>
<dbReference type="AlphaFoldDB" id="A0A9W8A8N2"/>
<reference evidence="2" key="1">
    <citation type="submission" date="2022-07" db="EMBL/GenBank/DDBJ databases">
        <title>Phylogenomic reconstructions and comparative analyses of Kickxellomycotina fungi.</title>
        <authorList>
            <person name="Reynolds N.K."/>
            <person name="Stajich J.E."/>
            <person name="Barry K."/>
            <person name="Grigoriev I.V."/>
            <person name="Crous P."/>
            <person name="Smith M.E."/>
        </authorList>
    </citation>
    <scope>NUCLEOTIDE SEQUENCE</scope>
    <source>
        <strain evidence="2">RSA 861</strain>
    </source>
</reference>
<evidence type="ECO:0000313" key="3">
    <source>
        <dbReference type="Proteomes" id="UP001150569"/>
    </source>
</evidence>